<dbReference type="InterPro" id="IPR038732">
    <property type="entry name" value="HpyO/CreE_NAD-binding"/>
</dbReference>
<feature type="domain" description="FAD-dependent urate hydroxylase HpyO/Asp monooxygenase CreE-like FAD/NAD(P)-binding" evidence="1">
    <location>
        <begin position="7"/>
        <end position="179"/>
    </location>
</feature>
<name>A0A7Y9G671_9ACTN</name>
<dbReference type="EMBL" id="JACCBT010000001">
    <property type="protein sequence ID" value="NYE10729.1"/>
    <property type="molecule type" value="Genomic_DNA"/>
</dbReference>
<accession>A0A7Y9G671</accession>
<dbReference type="PANTHER" id="PTHR40254">
    <property type="entry name" value="BLR0577 PROTEIN"/>
    <property type="match status" value="1"/>
</dbReference>
<gene>
    <name evidence="2" type="ORF">BJ999_001025</name>
</gene>
<dbReference type="Proteomes" id="UP000591272">
    <property type="component" value="Unassembled WGS sequence"/>
</dbReference>
<dbReference type="SUPFAM" id="SSF51905">
    <property type="entry name" value="FAD/NAD(P)-binding domain"/>
    <property type="match status" value="1"/>
</dbReference>
<evidence type="ECO:0000313" key="3">
    <source>
        <dbReference type="Proteomes" id="UP000591272"/>
    </source>
</evidence>
<organism evidence="2 3">
    <name type="scientific">Actinomadura citrea</name>
    <dbReference type="NCBI Taxonomy" id="46158"/>
    <lineage>
        <taxon>Bacteria</taxon>
        <taxon>Bacillati</taxon>
        <taxon>Actinomycetota</taxon>
        <taxon>Actinomycetes</taxon>
        <taxon>Streptosporangiales</taxon>
        <taxon>Thermomonosporaceae</taxon>
        <taxon>Actinomadura</taxon>
    </lineage>
</organism>
<evidence type="ECO:0000313" key="2">
    <source>
        <dbReference type="EMBL" id="NYE10729.1"/>
    </source>
</evidence>
<dbReference type="RefSeq" id="WP_179832216.1">
    <property type="nucleotide sequence ID" value="NZ_BMRD01000006.1"/>
</dbReference>
<evidence type="ECO:0000259" key="1">
    <source>
        <dbReference type="Pfam" id="PF13454"/>
    </source>
</evidence>
<proteinExistence type="predicted"/>
<keyword evidence="3" id="KW-1185">Reference proteome</keyword>
<sequence>MSTSICVVGAGPRGTVLVERIAANAWRRRIDVHVVDPYPPGGGHVWQADQPGHLLMNTVAADTTLFTDDSVHCAGPVVPGPNLYEWACSTAREGDPDPVIRDEAVRMLPWSHPTRRFHGRYLAWVYGRVKETAPEWITIHEHRTRAVALTEDADGRQIVALEDGTGPLTVDAVILALGHTDLEPLPEQRAHARFAADHGLFYGPPANPLDAPLDAIPPGAPLLVRGLGMNFFDHMSLLTTGRGGRFDHDGERLRYRPSGREPVLYAGSRRGVPYLARGDYGRMPPAVPARYFGDDAVARLRGAGPADFRTDVWPLIAKETTAVYYDVLLRENPSACAMRPERFRAKFDALAWEDPAMADLIASAFPDPAVRLDFSALHRPLGSLSLDHHPVHETVEALVRADLARARDARHSPLKNAMTALGATRGRVRRLVTHGGLTGESHRRDLDGWFQGFAASVASGPPAGRVEELLALADAGLVRFVGPDMTVTTDPAAGAFLGSSPRTGSAPVKAPAFLEAHLPPPDLGRTADPLLRRLRDDGACRPYRIPTPGGPAYETRGMDVAAETFRIIDARGRVHPRRFALGIPIESVDWLTAMGAKPASNAAMLVQADAVARAALTAH</sequence>
<dbReference type="AlphaFoldDB" id="A0A7Y9G671"/>
<dbReference type="InterPro" id="IPR036188">
    <property type="entry name" value="FAD/NAD-bd_sf"/>
</dbReference>
<comment type="caution">
    <text evidence="2">The sequence shown here is derived from an EMBL/GenBank/DDBJ whole genome shotgun (WGS) entry which is preliminary data.</text>
</comment>
<dbReference type="Pfam" id="PF13454">
    <property type="entry name" value="NAD_binding_9"/>
    <property type="match status" value="1"/>
</dbReference>
<dbReference type="PANTHER" id="PTHR40254:SF1">
    <property type="entry name" value="BLR0577 PROTEIN"/>
    <property type="match status" value="1"/>
</dbReference>
<protein>
    <recommendedName>
        <fullName evidence="1">FAD-dependent urate hydroxylase HpyO/Asp monooxygenase CreE-like FAD/NAD(P)-binding domain-containing protein</fullName>
    </recommendedName>
</protein>
<reference evidence="2 3" key="1">
    <citation type="submission" date="2020-07" db="EMBL/GenBank/DDBJ databases">
        <title>Sequencing the genomes of 1000 actinobacteria strains.</title>
        <authorList>
            <person name="Klenk H.-P."/>
        </authorList>
    </citation>
    <scope>NUCLEOTIDE SEQUENCE [LARGE SCALE GENOMIC DNA]</scope>
    <source>
        <strain evidence="2 3">DSM 43461</strain>
    </source>
</reference>
<dbReference type="InterPro" id="IPR052189">
    <property type="entry name" value="L-asp_N-monooxygenase_NS-form"/>
</dbReference>